<dbReference type="Proteomes" id="UP001589818">
    <property type="component" value="Unassembled WGS sequence"/>
</dbReference>
<dbReference type="PANTHER" id="PTHR23416:SF78">
    <property type="entry name" value="LIPOPOLYSACCHARIDE BIOSYNTHESIS O-ACETYL TRANSFERASE WBBJ-RELATED"/>
    <property type="match status" value="1"/>
</dbReference>
<name>A0ABV6JJ51_9BACL</name>
<dbReference type="InterPro" id="IPR051159">
    <property type="entry name" value="Hexapeptide_acetyltransf"/>
</dbReference>
<protein>
    <submittedName>
        <fullName evidence="3">Acyltransferase</fullName>
    </submittedName>
</protein>
<dbReference type="Pfam" id="PF00132">
    <property type="entry name" value="Hexapep"/>
    <property type="match status" value="1"/>
</dbReference>
<sequence length="200" mass="21469">MSLWTLLDGAFSMPDNHTWGRRMSCKFGYWLATRHPRSKIHPTCLISPEAKICPRDGSIEIGQHSMVAVGVLLQGNVRIGRRCSIQAYSNIVGFGTNQDTSGLITIGNDVRIASHAIIIAGNHRFEDAARPIIEQGIDYAPITIEDDVWIAGRVSVTAGVTIGKGAVIGNGAVVTQDIPPYSIAVGIPAKVIKKRGGADR</sequence>
<evidence type="ECO:0000256" key="2">
    <source>
        <dbReference type="ARBA" id="ARBA00022737"/>
    </source>
</evidence>
<dbReference type="EMBL" id="JBHLVF010000047">
    <property type="protein sequence ID" value="MFC0395940.1"/>
    <property type="molecule type" value="Genomic_DNA"/>
</dbReference>
<dbReference type="SUPFAM" id="SSF51161">
    <property type="entry name" value="Trimeric LpxA-like enzymes"/>
    <property type="match status" value="1"/>
</dbReference>
<evidence type="ECO:0000313" key="3">
    <source>
        <dbReference type="EMBL" id="MFC0395940.1"/>
    </source>
</evidence>
<keyword evidence="2" id="KW-0677">Repeat</keyword>
<evidence type="ECO:0000256" key="1">
    <source>
        <dbReference type="ARBA" id="ARBA00022679"/>
    </source>
</evidence>
<comment type="caution">
    <text evidence="3">The sequence shown here is derived from an EMBL/GenBank/DDBJ whole genome shotgun (WGS) entry which is preliminary data.</text>
</comment>
<dbReference type="Gene3D" id="2.160.10.10">
    <property type="entry name" value="Hexapeptide repeat proteins"/>
    <property type="match status" value="1"/>
</dbReference>
<organism evidence="3 4">
    <name type="scientific">Paenibacillus mendelii</name>
    <dbReference type="NCBI Taxonomy" id="206163"/>
    <lineage>
        <taxon>Bacteria</taxon>
        <taxon>Bacillati</taxon>
        <taxon>Bacillota</taxon>
        <taxon>Bacilli</taxon>
        <taxon>Bacillales</taxon>
        <taxon>Paenibacillaceae</taxon>
        <taxon>Paenibacillus</taxon>
    </lineage>
</organism>
<accession>A0ABV6JJ51</accession>
<proteinExistence type="predicted"/>
<dbReference type="CDD" id="cd04647">
    <property type="entry name" value="LbH_MAT_like"/>
    <property type="match status" value="1"/>
</dbReference>
<reference evidence="3 4" key="1">
    <citation type="submission" date="2024-09" db="EMBL/GenBank/DDBJ databases">
        <authorList>
            <person name="Sun Q."/>
            <person name="Mori K."/>
        </authorList>
    </citation>
    <scope>NUCLEOTIDE SEQUENCE [LARGE SCALE GENOMIC DNA]</scope>
    <source>
        <strain evidence="3 4">CCM 4839</strain>
    </source>
</reference>
<evidence type="ECO:0000313" key="4">
    <source>
        <dbReference type="Proteomes" id="UP001589818"/>
    </source>
</evidence>
<dbReference type="PROSITE" id="PS00101">
    <property type="entry name" value="HEXAPEP_TRANSFERASES"/>
    <property type="match status" value="1"/>
</dbReference>
<dbReference type="InterPro" id="IPR011004">
    <property type="entry name" value="Trimer_LpxA-like_sf"/>
</dbReference>
<dbReference type="PANTHER" id="PTHR23416">
    <property type="entry name" value="SIALIC ACID SYNTHASE-RELATED"/>
    <property type="match status" value="1"/>
</dbReference>
<keyword evidence="3" id="KW-0012">Acyltransferase</keyword>
<gene>
    <name evidence="3" type="ORF">ACFFJ8_31790</name>
</gene>
<dbReference type="InterPro" id="IPR001451">
    <property type="entry name" value="Hexapep"/>
</dbReference>
<keyword evidence="4" id="KW-1185">Reference proteome</keyword>
<dbReference type="InterPro" id="IPR018357">
    <property type="entry name" value="Hexapep_transf_CS"/>
</dbReference>
<keyword evidence="1" id="KW-0808">Transferase</keyword>
<dbReference type="GO" id="GO:0016746">
    <property type="term" value="F:acyltransferase activity"/>
    <property type="evidence" value="ECO:0007669"/>
    <property type="project" value="UniProtKB-KW"/>
</dbReference>
<dbReference type="RefSeq" id="WP_305880715.1">
    <property type="nucleotide sequence ID" value="NZ_JANHOF010000002.1"/>
</dbReference>